<protein>
    <submittedName>
        <fullName evidence="8">1-phosphofructokinase</fullName>
    </submittedName>
</protein>
<proteinExistence type="inferred from homology"/>
<accession>A0A939DYT1</accession>
<keyword evidence="4" id="KW-0418">Kinase</keyword>
<dbReference type="Proteomes" id="UP000664332">
    <property type="component" value="Unassembled WGS sequence"/>
</dbReference>
<dbReference type="EMBL" id="JAFLEQ010000003">
    <property type="protein sequence ID" value="MBN9643320.1"/>
    <property type="molecule type" value="Genomic_DNA"/>
</dbReference>
<dbReference type="GO" id="GO:0005524">
    <property type="term" value="F:ATP binding"/>
    <property type="evidence" value="ECO:0007669"/>
    <property type="project" value="UniProtKB-KW"/>
</dbReference>
<dbReference type="InterPro" id="IPR029056">
    <property type="entry name" value="Ribokinase-like"/>
</dbReference>
<keyword evidence="9" id="KW-1185">Reference proteome</keyword>
<reference evidence="8" key="1">
    <citation type="submission" date="2021-03" db="EMBL/GenBank/DDBJ databases">
        <authorList>
            <person name="Sun Q."/>
        </authorList>
    </citation>
    <scope>NUCLEOTIDE SEQUENCE</scope>
    <source>
        <strain evidence="8">CCM 8862</strain>
    </source>
</reference>
<dbReference type="GO" id="GO:0008443">
    <property type="term" value="F:phosphofructokinase activity"/>
    <property type="evidence" value="ECO:0007669"/>
    <property type="project" value="TreeGrafter"/>
</dbReference>
<evidence type="ECO:0000256" key="4">
    <source>
        <dbReference type="ARBA" id="ARBA00022777"/>
    </source>
</evidence>
<dbReference type="Gene3D" id="3.40.1190.20">
    <property type="match status" value="1"/>
</dbReference>
<dbReference type="PANTHER" id="PTHR46566">
    <property type="entry name" value="1-PHOSPHOFRUCTOKINASE-RELATED"/>
    <property type="match status" value="1"/>
</dbReference>
<organism evidence="8 9">
    <name type="scientific">Corynebacterium mendelii</name>
    <dbReference type="NCBI Taxonomy" id="2765362"/>
    <lineage>
        <taxon>Bacteria</taxon>
        <taxon>Bacillati</taxon>
        <taxon>Actinomycetota</taxon>
        <taxon>Actinomycetes</taxon>
        <taxon>Mycobacteriales</taxon>
        <taxon>Corynebacteriaceae</taxon>
        <taxon>Corynebacterium</taxon>
    </lineage>
</organism>
<evidence type="ECO:0000256" key="2">
    <source>
        <dbReference type="ARBA" id="ARBA00022679"/>
    </source>
</evidence>
<dbReference type="PANTHER" id="PTHR46566:SF5">
    <property type="entry name" value="1-PHOSPHOFRUCTOKINASE"/>
    <property type="match status" value="1"/>
</dbReference>
<evidence type="ECO:0000256" key="5">
    <source>
        <dbReference type="ARBA" id="ARBA00022840"/>
    </source>
</evidence>
<dbReference type="SUPFAM" id="SSF53613">
    <property type="entry name" value="Ribokinase-like"/>
    <property type="match status" value="1"/>
</dbReference>
<feature type="domain" description="Carbohydrate kinase PfkB" evidence="7">
    <location>
        <begin position="29"/>
        <end position="339"/>
    </location>
</feature>
<name>A0A939DYT1_9CORY</name>
<keyword evidence="2 6" id="KW-0808">Transferase</keyword>
<evidence type="ECO:0000313" key="8">
    <source>
        <dbReference type="EMBL" id="MBN9643320.1"/>
    </source>
</evidence>
<gene>
    <name evidence="8" type="ORF">JZY06_01540</name>
</gene>
<dbReference type="InterPro" id="IPR011611">
    <property type="entry name" value="PfkB_dom"/>
</dbReference>
<comment type="similarity">
    <text evidence="1">Belongs to the carbohydrate kinase PfkB family.</text>
</comment>
<dbReference type="Pfam" id="PF00294">
    <property type="entry name" value="PfkB"/>
    <property type="match status" value="1"/>
</dbReference>
<dbReference type="GO" id="GO:0005829">
    <property type="term" value="C:cytosol"/>
    <property type="evidence" value="ECO:0007669"/>
    <property type="project" value="TreeGrafter"/>
</dbReference>
<dbReference type="InterPro" id="IPR017583">
    <property type="entry name" value="Tagatose/fructose_Pkinase"/>
</dbReference>
<dbReference type="RefSeq" id="WP_207117896.1">
    <property type="nucleotide sequence ID" value="NZ_JAFLEQ010000003.1"/>
</dbReference>
<comment type="caution">
    <text evidence="8">The sequence shown here is derived from an EMBL/GenBank/DDBJ whole genome shotgun (WGS) entry which is preliminary data.</text>
</comment>
<evidence type="ECO:0000256" key="6">
    <source>
        <dbReference type="PIRNR" id="PIRNR000535"/>
    </source>
</evidence>
<dbReference type="AlphaFoldDB" id="A0A939DYT1"/>
<keyword evidence="3" id="KW-0547">Nucleotide-binding</keyword>
<keyword evidence="5" id="KW-0067">ATP-binding</keyword>
<dbReference type="PIRSF" id="PIRSF000535">
    <property type="entry name" value="1PFK/6PFK/LacC"/>
    <property type="match status" value="1"/>
</dbReference>
<evidence type="ECO:0000256" key="1">
    <source>
        <dbReference type="ARBA" id="ARBA00010688"/>
    </source>
</evidence>
<evidence type="ECO:0000313" key="9">
    <source>
        <dbReference type="Proteomes" id="UP000664332"/>
    </source>
</evidence>
<evidence type="ECO:0000259" key="7">
    <source>
        <dbReference type="Pfam" id="PF00294"/>
    </source>
</evidence>
<evidence type="ECO:0000256" key="3">
    <source>
        <dbReference type="ARBA" id="ARBA00022741"/>
    </source>
</evidence>
<sequence>MISPSPAAAPAGHTGAPMCVTFTPNPSLDITLRAGEAIVRDEVHRMDEVTTDAGGKGINVARALSAHGLPVYAVVPCDPQDPFVRLVSLTRTRFEIIPTDQPVRVNTTITEPGGHTTKLNGPGPVFDPGVWQATETLLSRRAAGARWLVMAGSLPPQAADDTYPALAVAVKQHCPQLNIAVDTSGAALAAAADPARVSGVDLLAPNAHELVCVLHGHAPATADDCRRRARHAEQAAAAGDTGPARRLLEDYSARCARGGVPAPTVLLTLGAAGAMLLQEGTLFFAAAPKVPVASTVGAGDCALAGYIAAESTGAEPDRALAAAVTWGSAAATIPGTGIPGPEVLADCPVDVVEL</sequence>